<feature type="non-terminal residue" evidence="3">
    <location>
        <position position="68"/>
    </location>
</feature>
<evidence type="ECO:0000256" key="2">
    <source>
        <dbReference type="SAM" id="Phobius"/>
    </source>
</evidence>
<protein>
    <submittedName>
        <fullName evidence="3">Uncharacterized protein</fullName>
    </submittedName>
</protein>
<feature type="compositionally biased region" description="Acidic residues" evidence="1">
    <location>
        <begin position="57"/>
        <end position="68"/>
    </location>
</feature>
<sequence>MTPLQIAFAVAVPAVVGVGAIAYYVWKACRKQGQRDAEQEERDPQGQPLAQDQNIMELEDMNGDGEGE</sequence>
<dbReference type="EMBL" id="JAFIRN010000001">
    <property type="protein sequence ID" value="KAG5855979.1"/>
    <property type="molecule type" value="Genomic_DNA"/>
</dbReference>
<feature type="transmembrane region" description="Helical" evidence="2">
    <location>
        <begin position="6"/>
        <end position="26"/>
    </location>
</feature>
<proteinExistence type="predicted"/>
<keyword evidence="2" id="KW-1133">Transmembrane helix</keyword>
<keyword evidence="4" id="KW-1185">Reference proteome</keyword>
<dbReference type="Proteomes" id="UP001044222">
    <property type="component" value="Unassembled WGS sequence"/>
</dbReference>
<name>A0A9D3MVE3_ANGAN</name>
<reference evidence="3" key="1">
    <citation type="submission" date="2021-01" db="EMBL/GenBank/DDBJ databases">
        <title>A chromosome-scale assembly of European eel, Anguilla anguilla.</title>
        <authorList>
            <person name="Henkel C."/>
            <person name="Jong-Raadsen S.A."/>
            <person name="Dufour S."/>
            <person name="Weltzien F.-A."/>
            <person name="Palstra A.P."/>
            <person name="Pelster B."/>
            <person name="Spaink H.P."/>
            <person name="Van Den Thillart G.E."/>
            <person name="Jansen H."/>
            <person name="Zahm M."/>
            <person name="Klopp C."/>
            <person name="Cedric C."/>
            <person name="Louis A."/>
            <person name="Berthelot C."/>
            <person name="Parey E."/>
            <person name="Roest Crollius H."/>
            <person name="Montfort J."/>
            <person name="Robinson-Rechavi M."/>
            <person name="Bucao C."/>
            <person name="Bouchez O."/>
            <person name="Gislard M."/>
            <person name="Lluch J."/>
            <person name="Milhes M."/>
            <person name="Lampietro C."/>
            <person name="Lopez Roques C."/>
            <person name="Donnadieu C."/>
            <person name="Braasch I."/>
            <person name="Desvignes T."/>
            <person name="Postlethwait J."/>
            <person name="Bobe J."/>
            <person name="Guiguen Y."/>
            <person name="Dirks R."/>
        </authorList>
    </citation>
    <scope>NUCLEOTIDE SEQUENCE</scope>
    <source>
        <strain evidence="3">Tag_6206</strain>
        <tissue evidence="3">Liver</tissue>
    </source>
</reference>
<dbReference type="AlphaFoldDB" id="A0A9D3MVE3"/>
<evidence type="ECO:0000256" key="1">
    <source>
        <dbReference type="SAM" id="MobiDB-lite"/>
    </source>
</evidence>
<evidence type="ECO:0000313" key="4">
    <source>
        <dbReference type="Proteomes" id="UP001044222"/>
    </source>
</evidence>
<gene>
    <name evidence="3" type="ORF">ANANG_G00002830</name>
</gene>
<feature type="region of interest" description="Disordered" evidence="1">
    <location>
        <begin position="33"/>
        <end position="68"/>
    </location>
</feature>
<organism evidence="3 4">
    <name type="scientific">Anguilla anguilla</name>
    <name type="common">European freshwater eel</name>
    <name type="synonym">Muraena anguilla</name>
    <dbReference type="NCBI Taxonomy" id="7936"/>
    <lineage>
        <taxon>Eukaryota</taxon>
        <taxon>Metazoa</taxon>
        <taxon>Chordata</taxon>
        <taxon>Craniata</taxon>
        <taxon>Vertebrata</taxon>
        <taxon>Euteleostomi</taxon>
        <taxon>Actinopterygii</taxon>
        <taxon>Neopterygii</taxon>
        <taxon>Teleostei</taxon>
        <taxon>Anguilliformes</taxon>
        <taxon>Anguillidae</taxon>
        <taxon>Anguilla</taxon>
    </lineage>
</organism>
<accession>A0A9D3MVE3</accession>
<keyword evidence="2" id="KW-0812">Transmembrane</keyword>
<evidence type="ECO:0000313" key="3">
    <source>
        <dbReference type="EMBL" id="KAG5855979.1"/>
    </source>
</evidence>
<comment type="caution">
    <text evidence="3">The sequence shown here is derived from an EMBL/GenBank/DDBJ whole genome shotgun (WGS) entry which is preliminary data.</text>
</comment>
<keyword evidence="2" id="KW-0472">Membrane</keyword>